<feature type="transmembrane region" description="Helical" evidence="1">
    <location>
        <begin position="298"/>
        <end position="319"/>
    </location>
</feature>
<evidence type="ECO:0000256" key="1">
    <source>
        <dbReference type="SAM" id="Phobius"/>
    </source>
</evidence>
<dbReference type="Pfam" id="PF06772">
    <property type="entry name" value="LtrA"/>
    <property type="match status" value="1"/>
</dbReference>
<dbReference type="AlphaFoldDB" id="A0A7K1V3X6"/>
<protein>
    <submittedName>
        <fullName evidence="2">Low temperature requirement protein A</fullName>
    </submittedName>
</protein>
<dbReference type="RefSeq" id="WP_328602408.1">
    <property type="nucleotide sequence ID" value="NZ_WRPP01000006.1"/>
</dbReference>
<sequence>MVNETPETGSAESPETHERHASWMELFFDLVAVAGIGQLTHLLHRGPSLGDFGLYVVLYLAFWMVWACITLYGNIARDQARVPLMLAAMAGLGLMAAAVPGIPDRHSTTFAAVYVLVRLGSEHLWGRGKVVVDWPAVQLTIGVYPWLISLWVPEPAKYWLWAAGLALDLWVMFAISGERMLAESRKRLRARVQRLQQSPRFDPDRFDPDKVPEFEAVHADPGHLGERLGLFVIIVLGEGVIGIITALGGQRWTAAVVGLAFAAFVILAGLWALTLLFGFIPRLMTETVAGADEPWQRIMLTHCGITGGLATLAAGLGLAMDHAHGHLSTGVGWALCGGAASYFAVVGVSGLRSGNVGWRWLLTWPLPCTVLAVGLGFAATHLTALPLVCAVAVLVVWPLLWETWAAGKWRNGSGPARETDAAT</sequence>
<dbReference type="PANTHER" id="PTHR36840">
    <property type="entry name" value="BLL5714 PROTEIN"/>
    <property type="match status" value="1"/>
</dbReference>
<dbReference type="InterPro" id="IPR010640">
    <property type="entry name" value="Low_temperature_requirement_A"/>
</dbReference>
<keyword evidence="1" id="KW-1133">Transmembrane helix</keyword>
<comment type="caution">
    <text evidence="2">The sequence shown here is derived from an EMBL/GenBank/DDBJ whole genome shotgun (WGS) entry which is preliminary data.</text>
</comment>
<dbReference type="Proteomes" id="UP000466794">
    <property type="component" value="Unassembled WGS sequence"/>
</dbReference>
<feature type="transmembrane region" description="Helical" evidence="1">
    <location>
        <begin position="358"/>
        <end position="378"/>
    </location>
</feature>
<evidence type="ECO:0000313" key="3">
    <source>
        <dbReference type="Proteomes" id="UP000466794"/>
    </source>
</evidence>
<dbReference type="PANTHER" id="PTHR36840:SF1">
    <property type="entry name" value="BLL5714 PROTEIN"/>
    <property type="match status" value="1"/>
</dbReference>
<feature type="transmembrane region" description="Helical" evidence="1">
    <location>
        <begin position="254"/>
        <end position="277"/>
    </location>
</feature>
<feature type="transmembrane region" description="Helical" evidence="1">
    <location>
        <begin position="84"/>
        <end position="102"/>
    </location>
</feature>
<feature type="transmembrane region" description="Helical" evidence="1">
    <location>
        <begin position="384"/>
        <end position="401"/>
    </location>
</feature>
<feature type="transmembrane region" description="Helical" evidence="1">
    <location>
        <begin position="331"/>
        <end position="351"/>
    </location>
</feature>
<keyword evidence="1" id="KW-0472">Membrane</keyword>
<feature type="transmembrane region" description="Helical" evidence="1">
    <location>
        <begin position="228"/>
        <end position="248"/>
    </location>
</feature>
<keyword evidence="1" id="KW-0812">Transmembrane</keyword>
<feature type="transmembrane region" description="Helical" evidence="1">
    <location>
        <begin position="158"/>
        <end position="177"/>
    </location>
</feature>
<accession>A0A7K1V3X6</accession>
<dbReference type="EMBL" id="WRPP01000006">
    <property type="protein sequence ID" value="MVU81149.1"/>
    <property type="molecule type" value="Genomic_DNA"/>
</dbReference>
<name>A0A7K1V3X6_9NOCA</name>
<gene>
    <name evidence="2" type="ORF">GPX89_28375</name>
</gene>
<proteinExistence type="predicted"/>
<reference evidence="2 3" key="1">
    <citation type="submission" date="2019-12" db="EMBL/GenBank/DDBJ databases">
        <title>Nocardia sp. nov. ET3-3 isolated from soil.</title>
        <authorList>
            <person name="Kanchanasin P."/>
            <person name="Tanasupawat S."/>
            <person name="Yuki M."/>
            <person name="Kudo T."/>
        </authorList>
    </citation>
    <scope>NUCLEOTIDE SEQUENCE [LARGE SCALE GENOMIC DNA]</scope>
    <source>
        <strain evidence="2 3">ET3-3</strain>
    </source>
</reference>
<keyword evidence="3" id="KW-1185">Reference proteome</keyword>
<organism evidence="2 3">
    <name type="scientific">Nocardia terrae</name>
    <dbReference type="NCBI Taxonomy" id="2675851"/>
    <lineage>
        <taxon>Bacteria</taxon>
        <taxon>Bacillati</taxon>
        <taxon>Actinomycetota</taxon>
        <taxon>Actinomycetes</taxon>
        <taxon>Mycobacteriales</taxon>
        <taxon>Nocardiaceae</taxon>
        <taxon>Nocardia</taxon>
    </lineage>
</organism>
<evidence type="ECO:0000313" key="2">
    <source>
        <dbReference type="EMBL" id="MVU81149.1"/>
    </source>
</evidence>
<feature type="transmembrane region" description="Helical" evidence="1">
    <location>
        <begin position="52"/>
        <end position="72"/>
    </location>
</feature>